<keyword evidence="2" id="KW-1185">Reference proteome</keyword>
<proteinExistence type="predicted"/>
<gene>
    <name evidence="1" type="ORF">DM02DRAFT_659207</name>
</gene>
<evidence type="ECO:0000313" key="1">
    <source>
        <dbReference type="EMBL" id="PVH96455.1"/>
    </source>
</evidence>
<evidence type="ECO:0000313" key="2">
    <source>
        <dbReference type="Proteomes" id="UP000244855"/>
    </source>
</evidence>
<dbReference type="Proteomes" id="UP000244855">
    <property type="component" value="Unassembled WGS sequence"/>
</dbReference>
<sequence>MPHTLNDQAPNIQMPEFHNYAWHGRDGSVYLRFRDIAHLTDFFTSAFVREQVGPDSVNFNDYETNMSLLSLQKKIPLPYPYNPGPPYEAATVA</sequence>
<dbReference type="AlphaFoldDB" id="A0A2V1DEL1"/>
<dbReference type="OrthoDB" id="5340195at2759"/>
<organism evidence="1 2">
    <name type="scientific">Periconia macrospinosa</name>
    <dbReference type="NCBI Taxonomy" id="97972"/>
    <lineage>
        <taxon>Eukaryota</taxon>
        <taxon>Fungi</taxon>
        <taxon>Dikarya</taxon>
        <taxon>Ascomycota</taxon>
        <taxon>Pezizomycotina</taxon>
        <taxon>Dothideomycetes</taxon>
        <taxon>Pleosporomycetidae</taxon>
        <taxon>Pleosporales</taxon>
        <taxon>Massarineae</taxon>
        <taxon>Periconiaceae</taxon>
        <taxon>Periconia</taxon>
    </lineage>
</organism>
<protein>
    <submittedName>
        <fullName evidence="1">Uncharacterized protein</fullName>
    </submittedName>
</protein>
<dbReference type="EMBL" id="KZ805464">
    <property type="protein sequence ID" value="PVH96455.1"/>
    <property type="molecule type" value="Genomic_DNA"/>
</dbReference>
<accession>A0A2V1DEL1</accession>
<reference evidence="1 2" key="1">
    <citation type="journal article" date="2018" name="Sci. Rep.">
        <title>Comparative genomics provides insights into the lifestyle and reveals functional heterogeneity of dark septate endophytic fungi.</title>
        <authorList>
            <person name="Knapp D.G."/>
            <person name="Nemeth J.B."/>
            <person name="Barry K."/>
            <person name="Hainaut M."/>
            <person name="Henrissat B."/>
            <person name="Johnson J."/>
            <person name="Kuo A."/>
            <person name="Lim J.H.P."/>
            <person name="Lipzen A."/>
            <person name="Nolan M."/>
            <person name="Ohm R.A."/>
            <person name="Tamas L."/>
            <person name="Grigoriev I.V."/>
            <person name="Spatafora J.W."/>
            <person name="Nagy L.G."/>
            <person name="Kovacs G.M."/>
        </authorList>
    </citation>
    <scope>NUCLEOTIDE SEQUENCE [LARGE SCALE GENOMIC DNA]</scope>
    <source>
        <strain evidence="1 2">DSE2036</strain>
    </source>
</reference>
<name>A0A2V1DEL1_9PLEO</name>